<feature type="transmembrane region" description="Helical" evidence="4">
    <location>
        <begin position="201"/>
        <end position="223"/>
    </location>
</feature>
<protein>
    <submittedName>
        <fullName evidence="7">Major facilitator superfamily transporter</fullName>
    </submittedName>
</protein>
<feature type="transmembrane region" description="Helical" evidence="4">
    <location>
        <begin position="355"/>
        <end position="373"/>
    </location>
</feature>
<dbReference type="EMBL" id="ARXS01000016">
    <property type="protein sequence ID" value="MCU5783454.1"/>
    <property type="molecule type" value="Genomic_DNA"/>
</dbReference>
<feature type="signal peptide" evidence="5">
    <location>
        <begin position="1"/>
        <end position="24"/>
    </location>
</feature>
<feature type="transmembrane region" description="Helical" evidence="4">
    <location>
        <begin position="288"/>
        <end position="315"/>
    </location>
</feature>
<keyword evidence="1 4" id="KW-0812">Transmembrane</keyword>
<dbReference type="InterPro" id="IPR020846">
    <property type="entry name" value="MFS_dom"/>
</dbReference>
<sequence>MRRFDALRLAFALCIITSASNLQAPLYSALAAKDGVGVGATTVAFACYVFGIIPVLLALNGLSERVGRKPLILAALVLCLMATTLTLVAPGILALGAARFLVGVATALASSVAPGYMYDLFSGGDHRRAANWVTAATSLGFGLGPAVTSLFLLQASSLTPPSFPLYLLAAALAFVLVAGLRDDAARSSLAPLARLPFFPAGSLIFGWAILLAWGTVGLVIAILPSALQKHGLSEWSGFAVLATCSCGVLFQPLARLLPSRIATRIGLLILPVAYALIAWGALHGQFAGVLAGAVLASSACYGFIYLGGLSAVLALGEERRAAASAGFFLMAYFGFILPVMVTGVLVDLWGHQVALTAYGAVLAIGVLAVIASLHGETATATGRLAANSK</sequence>
<keyword evidence="8" id="KW-1185">Reference proteome</keyword>
<feature type="transmembrane region" description="Helical" evidence="4">
    <location>
        <begin position="261"/>
        <end position="282"/>
    </location>
</feature>
<evidence type="ECO:0000313" key="7">
    <source>
        <dbReference type="EMBL" id="MCU5783454.1"/>
    </source>
</evidence>
<proteinExistence type="predicted"/>
<dbReference type="InterPro" id="IPR036259">
    <property type="entry name" value="MFS_trans_sf"/>
</dbReference>
<dbReference type="PANTHER" id="PTHR23521:SF3">
    <property type="entry name" value="MFS TRANSPORTER"/>
    <property type="match status" value="1"/>
</dbReference>
<evidence type="ECO:0000256" key="1">
    <source>
        <dbReference type="ARBA" id="ARBA00022692"/>
    </source>
</evidence>
<comment type="caution">
    <text evidence="7">The sequence shown here is derived from an EMBL/GenBank/DDBJ whole genome shotgun (WGS) entry which is preliminary data.</text>
</comment>
<evidence type="ECO:0000256" key="5">
    <source>
        <dbReference type="SAM" id="SignalP"/>
    </source>
</evidence>
<feature type="transmembrane region" description="Helical" evidence="4">
    <location>
        <begin position="130"/>
        <end position="151"/>
    </location>
</feature>
<reference evidence="7" key="1">
    <citation type="submission" date="2012-09" db="EMBL/GenBank/DDBJ databases">
        <title>Genome Sequence of alkane-degrading Bacterium Alcanivorax balearicus MACL04.</title>
        <authorList>
            <person name="Lai Q."/>
            <person name="Shao Z."/>
        </authorList>
    </citation>
    <scope>NUCLEOTIDE SEQUENCE</scope>
    <source>
        <strain evidence="7">MACL04</strain>
    </source>
</reference>
<dbReference type="InterPro" id="IPR011701">
    <property type="entry name" value="MFS"/>
</dbReference>
<feature type="transmembrane region" description="Helical" evidence="4">
    <location>
        <begin position="327"/>
        <end position="349"/>
    </location>
</feature>
<dbReference type="Gene3D" id="1.20.1250.20">
    <property type="entry name" value="MFS general substrate transporter like domains"/>
    <property type="match status" value="1"/>
</dbReference>
<dbReference type="RefSeq" id="WP_262461063.1">
    <property type="nucleotide sequence ID" value="NZ_ARXS01000016.1"/>
</dbReference>
<keyword evidence="5" id="KW-0732">Signal</keyword>
<feature type="chain" id="PRO_5046153635" evidence="5">
    <location>
        <begin position="25"/>
        <end position="389"/>
    </location>
</feature>
<evidence type="ECO:0000256" key="3">
    <source>
        <dbReference type="ARBA" id="ARBA00023136"/>
    </source>
</evidence>
<name>A0ABT2R119_9GAMM</name>
<evidence type="ECO:0000256" key="2">
    <source>
        <dbReference type="ARBA" id="ARBA00022989"/>
    </source>
</evidence>
<feature type="transmembrane region" description="Helical" evidence="4">
    <location>
        <begin position="71"/>
        <end position="94"/>
    </location>
</feature>
<feature type="transmembrane region" description="Helical" evidence="4">
    <location>
        <begin position="38"/>
        <end position="59"/>
    </location>
</feature>
<dbReference type="Pfam" id="PF07690">
    <property type="entry name" value="MFS_1"/>
    <property type="match status" value="1"/>
</dbReference>
<feature type="transmembrane region" description="Helical" evidence="4">
    <location>
        <begin position="163"/>
        <end position="180"/>
    </location>
</feature>
<gene>
    <name evidence="7" type="ORF">MA04_02754</name>
</gene>
<feature type="transmembrane region" description="Helical" evidence="4">
    <location>
        <begin position="100"/>
        <end position="118"/>
    </location>
</feature>
<evidence type="ECO:0000313" key="8">
    <source>
        <dbReference type="Proteomes" id="UP001064106"/>
    </source>
</evidence>
<dbReference type="PANTHER" id="PTHR23521">
    <property type="entry name" value="TRANSPORTER MFS SUPERFAMILY"/>
    <property type="match status" value="1"/>
</dbReference>
<organism evidence="7 8">
    <name type="scientific">Alloalcanivorax balearicus MACL04</name>
    <dbReference type="NCBI Taxonomy" id="1177182"/>
    <lineage>
        <taxon>Bacteria</taxon>
        <taxon>Pseudomonadati</taxon>
        <taxon>Pseudomonadota</taxon>
        <taxon>Gammaproteobacteria</taxon>
        <taxon>Oceanospirillales</taxon>
        <taxon>Alcanivoracaceae</taxon>
        <taxon>Alloalcanivorax</taxon>
    </lineage>
</organism>
<feature type="transmembrane region" description="Helical" evidence="4">
    <location>
        <begin position="235"/>
        <end position="254"/>
    </location>
</feature>
<dbReference type="PROSITE" id="PS50850">
    <property type="entry name" value="MFS"/>
    <property type="match status" value="1"/>
</dbReference>
<dbReference type="Proteomes" id="UP001064106">
    <property type="component" value="Unassembled WGS sequence"/>
</dbReference>
<dbReference type="SUPFAM" id="SSF103473">
    <property type="entry name" value="MFS general substrate transporter"/>
    <property type="match status" value="1"/>
</dbReference>
<evidence type="ECO:0000259" key="6">
    <source>
        <dbReference type="PROSITE" id="PS50850"/>
    </source>
</evidence>
<keyword evidence="3 4" id="KW-0472">Membrane</keyword>
<keyword evidence="2 4" id="KW-1133">Transmembrane helix</keyword>
<feature type="domain" description="Major facilitator superfamily (MFS) profile" evidence="6">
    <location>
        <begin position="1"/>
        <end position="389"/>
    </location>
</feature>
<evidence type="ECO:0000256" key="4">
    <source>
        <dbReference type="SAM" id="Phobius"/>
    </source>
</evidence>
<accession>A0ABT2R119</accession>